<evidence type="ECO:0000313" key="7">
    <source>
        <dbReference type="Proteomes" id="UP000218606"/>
    </source>
</evidence>
<dbReference type="GO" id="GO:0040029">
    <property type="term" value="P:epigenetic regulation of gene expression"/>
    <property type="evidence" value="ECO:0007669"/>
    <property type="project" value="TreeGrafter"/>
</dbReference>
<dbReference type="Gene3D" id="3.40.800.20">
    <property type="entry name" value="Histone deacetylase domain"/>
    <property type="match status" value="1"/>
</dbReference>
<dbReference type="CDD" id="cd09994">
    <property type="entry name" value="HDAC_AcuC_like"/>
    <property type="match status" value="1"/>
</dbReference>
<dbReference type="SUPFAM" id="SSF52768">
    <property type="entry name" value="Arginase/deacetylase"/>
    <property type="match status" value="1"/>
</dbReference>
<dbReference type="PANTHER" id="PTHR10625:SF10">
    <property type="entry name" value="HISTONE DEACETYLASE HDAC1"/>
    <property type="match status" value="1"/>
</dbReference>
<reference evidence="6 7" key="1">
    <citation type="journal article" date="2017" name="Front. Microbiol.">
        <title>Phaeobacter piscinae sp. nov., a species of the Roseobacter group and potential aquaculture probiont.</title>
        <authorList>
            <person name="Sonnenschein E.C."/>
            <person name="Phippen C.B.W."/>
            <person name="Nielsen K.F."/>
            <person name="Mateiu R.V."/>
            <person name="Melchiorsen J."/>
            <person name="Gram L."/>
            <person name="Overmann J."/>
            <person name="Freese H.M."/>
        </authorList>
    </citation>
    <scope>NUCLEOTIDE SEQUENCE [LARGE SCALE GENOMIC DNA]</scope>
    <source>
        <strain evidence="6 7">P13</strain>
    </source>
</reference>
<protein>
    <recommendedName>
        <fullName evidence="3">Acetoin utilization protein AcuC</fullName>
    </recommendedName>
</protein>
<gene>
    <name evidence="6" type="ORF">PhaeoP13_00040</name>
</gene>
<keyword evidence="4" id="KW-0006">Acetoin catabolism</keyword>
<dbReference type="AlphaFoldDB" id="A0AAN1GND8"/>
<dbReference type="InterPro" id="IPR037138">
    <property type="entry name" value="His_deacetylse_dom_sf"/>
</dbReference>
<dbReference type="Proteomes" id="UP000218606">
    <property type="component" value="Chromosome"/>
</dbReference>
<name>A0AAN1GND8_9RHOB</name>
<evidence type="ECO:0000256" key="1">
    <source>
        <dbReference type="ARBA" id="ARBA00005101"/>
    </source>
</evidence>
<dbReference type="GO" id="GO:0045150">
    <property type="term" value="P:acetoin catabolic process"/>
    <property type="evidence" value="ECO:0007669"/>
    <property type="project" value="UniProtKB-KW"/>
</dbReference>
<dbReference type="InterPro" id="IPR003085">
    <property type="entry name" value="AcuC"/>
</dbReference>
<dbReference type="InterPro" id="IPR000286">
    <property type="entry name" value="HDACs"/>
</dbReference>
<dbReference type="InterPro" id="IPR023696">
    <property type="entry name" value="Ureohydrolase_dom_sf"/>
</dbReference>
<dbReference type="Pfam" id="PF00850">
    <property type="entry name" value="Hist_deacetyl"/>
    <property type="match status" value="1"/>
</dbReference>
<dbReference type="EMBL" id="CP010767">
    <property type="protein sequence ID" value="ATG42011.1"/>
    <property type="molecule type" value="Genomic_DNA"/>
</dbReference>
<dbReference type="PANTHER" id="PTHR10625">
    <property type="entry name" value="HISTONE DEACETYLASE HDAC1-RELATED"/>
    <property type="match status" value="1"/>
</dbReference>
<evidence type="ECO:0000256" key="3">
    <source>
        <dbReference type="ARBA" id="ARBA00020218"/>
    </source>
</evidence>
<dbReference type="InterPro" id="IPR023801">
    <property type="entry name" value="His_deacetylse_dom"/>
</dbReference>
<evidence type="ECO:0000313" key="6">
    <source>
        <dbReference type="EMBL" id="ATG42011.1"/>
    </source>
</evidence>
<dbReference type="GO" id="GO:0004407">
    <property type="term" value="F:histone deacetylase activity"/>
    <property type="evidence" value="ECO:0007669"/>
    <property type="project" value="TreeGrafter"/>
</dbReference>
<organism evidence="6 7">
    <name type="scientific">Phaeobacter piscinae</name>
    <dbReference type="NCBI Taxonomy" id="1580596"/>
    <lineage>
        <taxon>Bacteria</taxon>
        <taxon>Pseudomonadati</taxon>
        <taxon>Pseudomonadota</taxon>
        <taxon>Alphaproteobacteria</taxon>
        <taxon>Rhodobacterales</taxon>
        <taxon>Roseobacteraceae</taxon>
        <taxon>Phaeobacter</taxon>
    </lineage>
</organism>
<evidence type="ECO:0000256" key="2">
    <source>
        <dbReference type="ARBA" id="ARBA00005947"/>
    </source>
</evidence>
<accession>A0AAN1GND8</accession>
<evidence type="ECO:0000256" key="4">
    <source>
        <dbReference type="ARBA" id="ARBA00022627"/>
    </source>
</evidence>
<sequence>MCGYRAAVAAVGSAGFGAVQFRAISGRMTQFPVASVLSATADAVPPSDPLEAPVFIGSEIYRGSSYGRMHPLRVPRVSTVMDLTRALGWLPSAQYQTSPRAKPAALERWHSAEYIAALQAAERAQAVSDEVKARHHIGTISNPVFPEIYRRPATAAGGSILAGERLAAGGVIYNPAGGTHHGMPDRANGFCYLNDPVLAMLSLRHHGAQRIAYVDIDAHHADGVEHGFAGDPDVLMISTHEENLWPKTGQLADDAGGSALNLPVPRGFNDSEMAYIREELILPAVADFAPDAVVLQCGADAVTEDPLAHLDLSNNAHWSVVAALRSLAPRYLVLGGGGYNPWSVGRLWTGVWATLNGHEIPDRLPPAAEEVLRGLEFKGHRLGRNPPEHWFTTLRDTPRPGPVRDQIRASVAQLRRRRGLG</sequence>
<comment type="pathway">
    <text evidence="1">Ketone degradation; acetoin degradation.</text>
</comment>
<evidence type="ECO:0000259" key="5">
    <source>
        <dbReference type="Pfam" id="PF00850"/>
    </source>
</evidence>
<proteinExistence type="inferred from homology"/>
<feature type="domain" description="Histone deacetylase" evidence="5">
    <location>
        <begin position="70"/>
        <end position="355"/>
    </location>
</feature>
<dbReference type="PRINTS" id="PR01270">
    <property type="entry name" value="HDASUPER"/>
</dbReference>
<comment type="similarity">
    <text evidence="2">Belongs to the histone deacetylase family.</text>
</comment>